<gene>
    <name evidence="1" type="ORF">G0D16_11770</name>
</gene>
<dbReference type="NCBIfam" id="NF038110">
    <property type="entry name" value="Lys_methyl_FliB"/>
    <property type="match status" value="1"/>
</dbReference>
<comment type="caution">
    <text evidence="1">The sequence shown here is derived from an EMBL/GenBank/DDBJ whole genome shotgun (WGS) entry which is preliminary data.</text>
</comment>
<dbReference type="GO" id="GO:0008168">
    <property type="term" value="F:methyltransferase activity"/>
    <property type="evidence" value="ECO:0007669"/>
    <property type="project" value="UniProtKB-KW"/>
</dbReference>
<organism evidence="1">
    <name type="scientific">Salmonella bongori serovar 44:r:-</name>
    <dbReference type="NCBI Taxonomy" id="1967585"/>
    <lineage>
        <taxon>Bacteria</taxon>
        <taxon>Pseudomonadati</taxon>
        <taxon>Pseudomonadota</taxon>
        <taxon>Gammaproteobacteria</taxon>
        <taxon>Enterobacterales</taxon>
        <taxon>Enterobacteriaceae</taxon>
        <taxon>Salmonella</taxon>
    </lineage>
</organism>
<dbReference type="EMBL" id="DAAMHO010000012">
    <property type="protein sequence ID" value="HAC6694940.1"/>
    <property type="molecule type" value="Genomic_DNA"/>
</dbReference>
<name>A0A702BZ67_SALBN</name>
<proteinExistence type="predicted"/>
<reference evidence="1" key="1">
    <citation type="journal article" date="2018" name="Genome Biol.">
        <title>SKESA: strategic k-mer extension for scrupulous assemblies.</title>
        <authorList>
            <person name="Souvorov A."/>
            <person name="Agarwala R."/>
            <person name="Lipman D.J."/>
        </authorList>
    </citation>
    <scope>NUCLEOTIDE SEQUENCE</scope>
    <source>
        <strain evidence="1">2702-77</strain>
    </source>
</reference>
<keyword evidence="1" id="KW-0489">Methyltransferase</keyword>
<dbReference type="AlphaFoldDB" id="A0A702BZ67"/>
<sequence length="403" mass="45616">MKEITVTEPAFVTRFSCSGSACRDHCCKGWKITLDKTTVKKYLASKDTTIRTIARDSIILLKKNNSHWGEIKLPSALGNCPYLDEDRLCRVQKTLGVKALSHTCSSFPRAHHTYKNEVRNSLSLACPEVTSRILNDPDAMALGEKTIIQHAFNTAPLFPPQQKLLNLFCLSLINHANSTTEAALYALIKFVMYAQKFAKIDDVALGELEQVYAALLEQLQTGVLAQELMNIAPDSKVKTSLVLQMQDYFRSLPLNRGSVILDHYIQCLLRVLTAEEGEGVSMEQKISDIEVSFTHCLQADEQQGTWAFRNLILYKMWETNFPNQPNVDPLRALYIIVAEYAFIKLLTAASVHERGRLEWDDVTNIVYSFHSRSQHNSEVAKNFHRHIETVRTGDDLSMIHLLT</sequence>
<dbReference type="GO" id="GO:0032259">
    <property type="term" value="P:methylation"/>
    <property type="evidence" value="ECO:0007669"/>
    <property type="project" value="UniProtKB-KW"/>
</dbReference>
<accession>A0A702BZ67</accession>
<evidence type="ECO:0000313" key="1">
    <source>
        <dbReference type="EMBL" id="HAC6694940.1"/>
    </source>
</evidence>
<keyword evidence="1" id="KW-0808">Transferase</keyword>
<protein>
    <submittedName>
        <fullName evidence="1">Lysine-N-methylase</fullName>
    </submittedName>
</protein>
<reference evidence="1" key="2">
    <citation type="submission" date="2018-09" db="EMBL/GenBank/DDBJ databases">
        <authorList>
            <consortium name="NCBI Pathogen Detection Project"/>
        </authorList>
    </citation>
    <scope>NUCLEOTIDE SEQUENCE</scope>
    <source>
        <strain evidence="1">2702-77</strain>
    </source>
</reference>